<organism evidence="1">
    <name type="scientific">Eutreptiella gymnastica</name>
    <dbReference type="NCBI Taxonomy" id="73025"/>
    <lineage>
        <taxon>Eukaryota</taxon>
        <taxon>Discoba</taxon>
        <taxon>Euglenozoa</taxon>
        <taxon>Euglenida</taxon>
        <taxon>Spirocuta</taxon>
        <taxon>Euglenophyceae</taxon>
        <taxon>Eutreptiales</taxon>
        <taxon>Eutreptiaceae</taxon>
        <taxon>Eutreptiella</taxon>
    </lineage>
</organism>
<sequence length="197" mass="22736">MLSPPWSCFAILAHAVNTIGRFDTNFWPVYHEDYDYMVRMARAGLWQALVPRTTVQHGWATDKYEPGMERASKDQGKVAVLEEYKVQQKRHERGSPYFALKWGIAETPGIYDAVNGYWNQTCAINQGKMVCTPQPNVLYANPFNDPSLPLSFVKWDPALRQCLQLGTNPPCRYNHSLLPHPDLVPHKTYNAAWKRWR</sequence>
<reference evidence="1" key="1">
    <citation type="submission" date="2021-01" db="EMBL/GenBank/DDBJ databases">
        <authorList>
            <person name="Corre E."/>
            <person name="Pelletier E."/>
            <person name="Niang G."/>
            <person name="Scheremetjew M."/>
            <person name="Finn R."/>
            <person name="Kale V."/>
            <person name="Holt S."/>
            <person name="Cochrane G."/>
            <person name="Meng A."/>
            <person name="Brown T."/>
            <person name="Cohen L."/>
        </authorList>
    </citation>
    <scope>NUCLEOTIDE SEQUENCE</scope>
    <source>
        <strain evidence="1">CCMP1594</strain>
    </source>
</reference>
<accession>A0A7S4FRS3</accession>
<name>A0A7S4FRS3_9EUGL</name>
<dbReference type="EMBL" id="HBJA01064461">
    <property type="protein sequence ID" value="CAE0811603.1"/>
    <property type="molecule type" value="Transcribed_RNA"/>
</dbReference>
<dbReference type="AlphaFoldDB" id="A0A7S4FRS3"/>
<dbReference type="SUPFAM" id="SSF53448">
    <property type="entry name" value="Nucleotide-diphospho-sugar transferases"/>
    <property type="match status" value="1"/>
</dbReference>
<protein>
    <submittedName>
        <fullName evidence="1">Uncharacterized protein</fullName>
    </submittedName>
</protein>
<evidence type="ECO:0000313" key="1">
    <source>
        <dbReference type="EMBL" id="CAE0811603.1"/>
    </source>
</evidence>
<dbReference type="Gene3D" id="3.90.550.10">
    <property type="entry name" value="Spore Coat Polysaccharide Biosynthesis Protein SpsA, Chain A"/>
    <property type="match status" value="1"/>
</dbReference>
<proteinExistence type="predicted"/>
<gene>
    <name evidence="1" type="ORF">EGYM00163_LOCUS22751</name>
</gene>
<dbReference type="InterPro" id="IPR029044">
    <property type="entry name" value="Nucleotide-diphossugar_trans"/>
</dbReference>